<gene>
    <name evidence="1" type="ORF">FHX44_114092</name>
</gene>
<accession>A0A561STH1</accession>
<proteinExistence type="predicted"/>
<protein>
    <submittedName>
        <fullName evidence="1">Uncharacterized protein</fullName>
    </submittedName>
</protein>
<evidence type="ECO:0000313" key="2">
    <source>
        <dbReference type="Proteomes" id="UP000321261"/>
    </source>
</evidence>
<dbReference type="Proteomes" id="UP000321261">
    <property type="component" value="Unassembled WGS sequence"/>
</dbReference>
<organism evidence="1 2">
    <name type="scientific">Pseudonocardia hierapolitana</name>
    <dbReference type="NCBI Taxonomy" id="1128676"/>
    <lineage>
        <taxon>Bacteria</taxon>
        <taxon>Bacillati</taxon>
        <taxon>Actinomycetota</taxon>
        <taxon>Actinomycetes</taxon>
        <taxon>Pseudonocardiales</taxon>
        <taxon>Pseudonocardiaceae</taxon>
        <taxon>Pseudonocardia</taxon>
    </lineage>
</organism>
<comment type="caution">
    <text evidence="1">The sequence shown here is derived from an EMBL/GenBank/DDBJ whole genome shotgun (WGS) entry which is preliminary data.</text>
</comment>
<dbReference type="EMBL" id="VIWU01000001">
    <property type="protein sequence ID" value="TWF78173.1"/>
    <property type="molecule type" value="Genomic_DNA"/>
</dbReference>
<keyword evidence="2" id="KW-1185">Reference proteome</keyword>
<sequence length="200" mass="21515">MRCPAGRRTLGRMDEPLGHQIPVQPAGEYATIDISRQNAVLAALHGPDPAPAVAAVLAAPQRYAPPVLAAAAAELFVAGRRDEAVFWFYAAQLRARFDANRAADPTAGAAVAALTRHYGPSINRHAFADPAGLRAVVERVVGWDRATPHDYDHRWINLHGMGVFTGATALSRPAAQWGAIAEGTREEYLRGLEEALRDLP</sequence>
<name>A0A561STH1_9PSEU</name>
<evidence type="ECO:0000313" key="1">
    <source>
        <dbReference type="EMBL" id="TWF78173.1"/>
    </source>
</evidence>
<reference evidence="1 2" key="1">
    <citation type="submission" date="2019-06" db="EMBL/GenBank/DDBJ databases">
        <title>Sequencing the genomes of 1000 actinobacteria strains.</title>
        <authorList>
            <person name="Klenk H.-P."/>
        </authorList>
    </citation>
    <scope>NUCLEOTIDE SEQUENCE [LARGE SCALE GENOMIC DNA]</scope>
    <source>
        <strain evidence="1 2">DSM 45671</strain>
    </source>
</reference>
<dbReference type="AlphaFoldDB" id="A0A561STH1"/>